<dbReference type="EMBL" id="CP016181">
    <property type="protein sequence ID" value="AWX98638.1"/>
    <property type="molecule type" value="Genomic_DNA"/>
</dbReference>
<evidence type="ECO:0000256" key="3">
    <source>
        <dbReference type="ARBA" id="ARBA00022801"/>
    </source>
</evidence>
<protein>
    <recommendedName>
        <fullName evidence="2">dUTP diphosphatase</fullName>
        <ecNumber evidence="2">3.6.1.23</ecNumber>
    </recommendedName>
</protein>
<comment type="catalytic activity">
    <reaction evidence="5">
        <text>dUTP + H2O = dUMP + diphosphate + H(+)</text>
        <dbReference type="Rhea" id="RHEA:10248"/>
        <dbReference type="ChEBI" id="CHEBI:15377"/>
        <dbReference type="ChEBI" id="CHEBI:15378"/>
        <dbReference type="ChEBI" id="CHEBI:33019"/>
        <dbReference type="ChEBI" id="CHEBI:61555"/>
        <dbReference type="ChEBI" id="CHEBI:246422"/>
        <dbReference type="EC" id="3.6.1.23"/>
    </reaction>
</comment>
<dbReference type="Proteomes" id="UP000249898">
    <property type="component" value="Chromosome"/>
</dbReference>
<sequence length="151" mass="16161">MHRQIETKIVNPLLGSSIELPKYATSGSAALDLRACITDSVTIPSGGRHLFPSGLAFNMKDPNIVAIIASRSGLALKHGVRAHPGVIDSDYHGELGILIHNDGQEPFTVNSGDRIAQLLFQPIVKVDLDYVDSFSNNTERGEGGFGHTGTK</sequence>
<gene>
    <name evidence="7" type="ORF">A8139_00515</name>
</gene>
<reference evidence="7 8" key="1">
    <citation type="submission" date="2016-06" db="EMBL/GenBank/DDBJ databases">
        <title>The sequenced genome of the ice-adhering bacterium Marinomonas primoryensis, from Antarctica.</title>
        <authorList>
            <person name="Graham L."/>
            <person name="Vance T.D.R."/>
            <person name="Davies P.L."/>
        </authorList>
    </citation>
    <scope>NUCLEOTIDE SEQUENCE [LARGE SCALE GENOMIC DNA]</scope>
    <source>
        <strain evidence="7 8">AceL</strain>
    </source>
</reference>
<dbReference type="Pfam" id="PF00692">
    <property type="entry name" value="dUTPase"/>
    <property type="match status" value="1"/>
</dbReference>
<feature type="domain" description="dUTPase-like" evidence="6">
    <location>
        <begin position="18"/>
        <end position="149"/>
    </location>
</feature>
<dbReference type="NCBIfam" id="NF001862">
    <property type="entry name" value="PRK00601.1"/>
    <property type="match status" value="1"/>
</dbReference>
<comment type="similarity">
    <text evidence="1">Belongs to the dUTPase family.</text>
</comment>
<evidence type="ECO:0000256" key="2">
    <source>
        <dbReference type="ARBA" id="ARBA00012379"/>
    </source>
</evidence>
<dbReference type="PANTHER" id="PTHR11241">
    <property type="entry name" value="DEOXYURIDINE 5'-TRIPHOSPHATE NUCLEOTIDOHYDROLASE"/>
    <property type="match status" value="1"/>
</dbReference>
<dbReference type="OrthoDB" id="9809956at2"/>
<dbReference type="CDD" id="cd07557">
    <property type="entry name" value="trimeric_dUTPase"/>
    <property type="match status" value="1"/>
</dbReference>
<dbReference type="GO" id="GO:0004170">
    <property type="term" value="F:dUTP diphosphatase activity"/>
    <property type="evidence" value="ECO:0007669"/>
    <property type="project" value="UniProtKB-EC"/>
</dbReference>
<name>A0A2Z4PN44_9GAMM</name>
<dbReference type="NCBIfam" id="TIGR00576">
    <property type="entry name" value="dut"/>
    <property type="match status" value="1"/>
</dbReference>
<keyword evidence="4" id="KW-0546">Nucleotide metabolism</keyword>
<dbReference type="GO" id="GO:0046081">
    <property type="term" value="P:dUTP catabolic process"/>
    <property type="evidence" value="ECO:0007669"/>
    <property type="project" value="InterPro"/>
</dbReference>
<dbReference type="AlphaFoldDB" id="A0A2Z4PN44"/>
<dbReference type="RefSeq" id="WP_112134796.1">
    <property type="nucleotide sequence ID" value="NZ_CP016181.1"/>
</dbReference>
<evidence type="ECO:0000313" key="7">
    <source>
        <dbReference type="EMBL" id="AWX98638.1"/>
    </source>
</evidence>
<organism evidence="7 8">
    <name type="scientific">Marinomonas primoryensis</name>
    <dbReference type="NCBI Taxonomy" id="178399"/>
    <lineage>
        <taxon>Bacteria</taxon>
        <taxon>Pseudomonadati</taxon>
        <taxon>Pseudomonadota</taxon>
        <taxon>Gammaproteobacteria</taxon>
        <taxon>Oceanospirillales</taxon>
        <taxon>Oceanospirillaceae</taxon>
        <taxon>Marinomonas</taxon>
    </lineage>
</organism>
<evidence type="ECO:0000256" key="1">
    <source>
        <dbReference type="ARBA" id="ARBA00006581"/>
    </source>
</evidence>
<dbReference type="PANTHER" id="PTHR11241:SF0">
    <property type="entry name" value="DEOXYURIDINE 5'-TRIPHOSPHATE NUCLEOTIDOHYDROLASE"/>
    <property type="match status" value="1"/>
</dbReference>
<evidence type="ECO:0000256" key="5">
    <source>
        <dbReference type="ARBA" id="ARBA00047686"/>
    </source>
</evidence>
<dbReference type="InterPro" id="IPR029054">
    <property type="entry name" value="dUTPase-like"/>
</dbReference>
<evidence type="ECO:0000256" key="4">
    <source>
        <dbReference type="ARBA" id="ARBA00023080"/>
    </source>
</evidence>
<evidence type="ECO:0000313" key="8">
    <source>
        <dbReference type="Proteomes" id="UP000249898"/>
    </source>
</evidence>
<accession>A0A2Z4PN44</accession>
<proteinExistence type="inferred from homology"/>
<dbReference type="GO" id="GO:0000287">
    <property type="term" value="F:magnesium ion binding"/>
    <property type="evidence" value="ECO:0007669"/>
    <property type="project" value="InterPro"/>
</dbReference>
<dbReference type="InterPro" id="IPR008181">
    <property type="entry name" value="dUTPase"/>
</dbReference>
<dbReference type="Gene3D" id="2.70.40.10">
    <property type="match status" value="1"/>
</dbReference>
<evidence type="ECO:0000259" key="6">
    <source>
        <dbReference type="Pfam" id="PF00692"/>
    </source>
</evidence>
<dbReference type="SUPFAM" id="SSF51283">
    <property type="entry name" value="dUTPase-like"/>
    <property type="match status" value="1"/>
</dbReference>
<dbReference type="GO" id="GO:0006226">
    <property type="term" value="P:dUMP biosynthetic process"/>
    <property type="evidence" value="ECO:0007669"/>
    <property type="project" value="InterPro"/>
</dbReference>
<dbReference type="InterPro" id="IPR036157">
    <property type="entry name" value="dUTPase-like_sf"/>
</dbReference>
<dbReference type="InterPro" id="IPR033704">
    <property type="entry name" value="dUTPase_trimeric"/>
</dbReference>
<dbReference type="EC" id="3.6.1.23" evidence="2"/>
<keyword evidence="3 7" id="KW-0378">Hydrolase</keyword>